<name>A0A5B2WZW1_9PSEU</name>
<dbReference type="AlphaFoldDB" id="A0A5B2WZW1"/>
<dbReference type="Pfam" id="PF26113">
    <property type="entry name" value="GH16_XgeA"/>
    <property type="match status" value="1"/>
</dbReference>
<dbReference type="Gene3D" id="2.60.120.200">
    <property type="match status" value="1"/>
</dbReference>
<reference evidence="5 6" key="2">
    <citation type="submission" date="2019-09" db="EMBL/GenBank/DDBJ databases">
        <authorList>
            <person name="Jin C."/>
        </authorList>
    </citation>
    <scope>NUCLEOTIDE SEQUENCE [LARGE SCALE GENOMIC DNA]</scope>
    <source>
        <strain evidence="5 6">AN110305</strain>
    </source>
</reference>
<keyword evidence="5" id="KW-0378">Hydrolase</keyword>
<dbReference type="PANTHER" id="PTHR10963:SF55">
    <property type="entry name" value="GLYCOSIDE HYDROLASE FAMILY 16 PROTEIN"/>
    <property type="match status" value="1"/>
</dbReference>
<reference evidence="5 6" key="1">
    <citation type="submission" date="2019-09" db="EMBL/GenBank/DDBJ databases">
        <title>Goodfellowia gen. nov., a new genus of the Pseudonocardineae related to Actinoalloteichus, containing Goodfellowia coeruleoviolacea gen. nov., comb. nov. gen. nov., comb. nov.</title>
        <authorList>
            <person name="Labeda D."/>
        </authorList>
    </citation>
    <scope>NUCLEOTIDE SEQUENCE [LARGE SCALE GENOMIC DNA]</scope>
    <source>
        <strain evidence="5 6">AN110305</strain>
    </source>
</reference>
<keyword evidence="3" id="KW-0732">Signal</keyword>
<dbReference type="InterPro" id="IPR050546">
    <property type="entry name" value="Glycosyl_Hydrlase_16"/>
</dbReference>
<evidence type="ECO:0000256" key="3">
    <source>
        <dbReference type="SAM" id="SignalP"/>
    </source>
</evidence>
<keyword evidence="6" id="KW-1185">Reference proteome</keyword>
<dbReference type="EMBL" id="VUOB01000052">
    <property type="protein sequence ID" value="KAA2256372.1"/>
    <property type="molecule type" value="Genomic_DNA"/>
</dbReference>
<feature type="chain" id="PRO_5039452703" evidence="3">
    <location>
        <begin position="21"/>
        <end position="313"/>
    </location>
</feature>
<dbReference type="GO" id="GO:0005975">
    <property type="term" value="P:carbohydrate metabolic process"/>
    <property type="evidence" value="ECO:0007669"/>
    <property type="project" value="InterPro"/>
</dbReference>
<dbReference type="GO" id="GO:0004553">
    <property type="term" value="F:hydrolase activity, hydrolyzing O-glycosyl compounds"/>
    <property type="evidence" value="ECO:0007669"/>
    <property type="project" value="InterPro"/>
</dbReference>
<organism evidence="5 6">
    <name type="scientific">Solihabitans fulvus</name>
    <dbReference type="NCBI Taxonomy" id="1892852"/>
    <lineage>
        <taxon>Bacteria</taxon>
        <taxon>Bacillati</taxon>
        <taxon>Actinomycetota</taxon>
        <taxon>Actinomycetes</taxon>
        <taxon>Pseudonocardiales</taxon>
        <taxon>Pseudonocardiaceae</taxon>
        <taxon>Solihabitans</taxon>
    </lineage>
</organism>
<dbReference type="Proteomes" id="UP000323454">
    <property type="component" value="Unassembled WGS sequence"/>
</dbReference>
<dbReference type="PANTHER" id="PTHR10963">
    <property type="entry name" value="GLYCOSYL HYDROLASE-RELATED"/>
    <property type="match status" value="1"/>
</dbReference>
<accession>A0A5B2WZW1</accession>
<comment type="caution">
    <text evidence="5">The sequence shown here is derived from an EMBL/GenBank/DDBJ whole genome shotgun (WGS) entry which is preliminary data.</text>
</comment>
<proteinExistence type="inferred from homology"/>
<dbReference type="PROSITE" id="PS51762">
    <property type="entry name" value="GH16_2"/>
    <property type="match status" value="1"/>
</dbReference>
<gene>
    <name evidence="5" type="ORF">F0L68_26710</name>
</gene>
<evidence type="ECO:0000256" key="2">
    <source>
        <dbReference type="SAM" id="MobiDB-lite"/>
    </source>
</evidence>
<dbReference type="RefSeq" id="WP_149852561.1">
    <property type="nucleotide sequence ID" value="NZ_VUOB01000052.1"/>
</dbReference>
<evidence type="ECO:0000313" key="5">
    <source>
        <dbReference type="EMBL" id="KAA2256372.1"/>
    </source>
</evidence>
<dbReference type="CDD" id="cd02182">
    <property type="entry name" value="GH16_Strep_laminarinase_like"/>
    <property type="match status" value="1"/>
</dbReference>
<dbReference type="InterPro" id="IPR000757">
    <property type="entry name" value="Beta-glucanase-like"/>
</dbReference>
<protein>
    <submittedName>
        <fullName evidence="5">Family 16 glycosylhydrolase</fullName>
    </submittedName>
</protein>
<evidence type="ECO:0000256" key="1">
    <source>
        <dbReference type="ARBA" id="ARBA00006865"/>
    </source>
</evidence>
<dbReference type="PROSITE" id="PS51257">
    <property type="entry name" value="PROKAR_LIPOPROTEIN"/>
    <property type="match status" value="1"/>
</dbReference>
<feature type="domain" description="GH16" evidence="4">
    <location>
        <begin position="17"/>
        <end position="313"/>
    </location>
</feature>
<comment type="similarity">
    <text evidence="1">Belongs to the glycosyl hydrolase 16 family.</text>
</comment>
<evidence type="ECO:0000259" key="4">
    <source>
        <dbReference type="PROSITE" id="PS51762"/>
    </source>
</evidence>
<dbReference type="InterPro" id="IPR013320">
    <property type="entry name" value="ConA-like_dom_sf"/>
</dbReference>
<feature type="signal peptide" evidence="3">
    <location>
        <begin position="1"/>
        <end position="20"/>
    </location>
</feature>
<evidence type="ECO:0000313" key="6">
    <source>
        <dbReference type="Proteomes" id="UP000323454"/>
    </source>
</evidence>
<feature type="compositionally biased region" description="Low complexity" evidence="2">
    <location>
        <begin position="29"/>
        <end position="45"/>
    </location>
</feature>
<dbReference type="OrthoDB" id="9809583at2"/>
<sequence>MRVAVLLLIAAALTSCATPAAQPPPTPPTAGSAAAAPSAGTARAPAGWTQVWRDDFDGPAGSPPSTANWLHDTGTCYPGCPAKQWGTGEIETMTDSTANVAMDGNGHLAITPVREGDHWTSGRIETRRADFQPPPGGALRVEAALRLPEVGADGAGYWPAFWMLGAALRDGYQGWPGIGEVDVMESVNGRPSVFAAMHCGSLPDGPCKEVGGGLGSPEHPSPPGFHTFAAELDYSTSPQQVRWYLDGVQFHTVTAAQVDADTWQRATQHGFFLILNVAIGGQFPKAYGGEPGPTTVSGRPMLVDHVAVYTKAT</sequence>
<dbReference type="SUPFAM" id="SSF49899">
    <property type="entry name" value="Concanavalin A-like lectins/glucanases"/>
    <property type="match status" value="1"/>
</dbReference>
<feature type="region of interest" description="Disordered" evidence="2">
    <location>
        <begin position="18"/>
        <end position="45"/>
    </location>
</feature>